<keyword evidence="5" id="KW-1185">Reference proteome</keyword>
<dbReference type="EMBL" id="JAYKBV010000002">
    <property type="protein sequence ID" value="MEB3039443.1"/>
    <property type="molecule type" value="Genomic_DNA"/>
</dbReference>
<dbReference type="GeneID" id="84809402"/>
<dbReference type="InterPro" id="IPR021428">
    <property type="entry name" value="DUF3078"/>
</dbReference>
<protein>
    <submittedName>
        <fullName evidence="3">DUF3078 domain-containing protein</fullName>
    </submittedName>
</protein>
<dbReference type="Pfam" id="PF11276">
    <property type="entry name" value="DUF3078"/>
    <property type="match status" value="1"/>
</dbReference>
<feature type="signal peptide" evidence="1">
    <location>
        <begin position="1"/>
        <end position="18"/>
    </location>
</feature>
<proteinExistence type="predicted"/>
<reference evidence="3 5" key="3">
    <citation type="submission" date="2023-12" db="EMBL/GenBank/DDBJ databases">
        <title>Genomic sequences of Capnocytophaga and Parvimonas strains.</title>
        <authorList>
            <person name="Watt R.M."/>
            <person name="Wang M."/>
            <person name="Yang T."/>
            <person name="Tong W.M."/>
        </authorList>
    </citation>
    <scope>NUCLEOTIDE SEQUENCE [LARGE SCALE GENOMIC DNA]</scope>
    <source>
        <strain evidence="3 5">CCUG 13156</strain>
    </source>
</reference>
<evidence type="ECO:0000313" key="2">
    <source>
        <dbReference type="EMBL" id="ATA87920.1"/>
    </source>
</evidence>
<organism evidence="2 4">
    <name type="scientific">Capnocytophaga gingivalis</name>
    <dbReference type="NCBI Taxonomy" id="1017"/>
    <lineage>
        <taxon>Bacteria</taxon>
        <taxon>Pseudomonadati</taxon>
        <taxon>Bacteroidota</taxon>
        <taxon>Flavobacteriia</taxon>
        <taxon>Flavobacteriales</taxon>
        <taxon>Flavobacteriaceae</taxon>
        <taxon>Capnocytophaga</taxon>
    </lineage>
</organism>
<dbReference type="RefSeq" id="WP_095911105.1">
    <property type="nucleotide sequence ID" value="NZ_CAJPPZ010000023.1"/>
</dbReference>
<dbReference type="AlphaFoldDB" id="A0A250FS21"/>
<sequence>MKKVVFAFVLLFSFSLQAQVRKVQLQMKPAFIAPKELDFPKEDLDYAFEKIRLQRQRWYSFNSFGLNMSEAAYSNWNAGGVNSVSFLADVKLRRRYVVEKYFWDNELTANYGVNIQTGEQLRKTDDQISLSSSYGYRTGFRDWYYSGKITFNTQFSDGYDYPKKPDADPISRFMAPGYLYLGVGFEYAPEKTKLTLFISPLTMKATFVMDQKLADKGSFGLDPAEYDPAGNLLKHAKQQVVEVGFLFSGKHTVDLYENVQMTNQFSFYTQYDKSFGNIDVDWQLAVDMKINNYLQARVGTHLKYDDDIKFKEEILPNGTKHLYGARVQFKQILGVGLKYTF</sequence>
<evidence type="ECO:0000313" key="3">
    <source>
        <dbReference type="EMBL" id="MEB3039443.1"/>
    </source>
</evidence>
<gene>
    <name evidence="2" type="ORF">CGC50_12730</name>
    <name evidence="3" type="ORF">VJJ49_01875</name>
</gene>
<accession>A0A250FS21</accession>
<dbReference type="OrthoDB" id="1495718at2"/>
<name>A0A250FS21_9FLAO</name>
<dbReference type="Proteomes" id="UP001324270">
    <property type="component" value="Unassembled WGS sequence"/>
</dbReference>
<evidence type="ECO:0000313" key="4">
    <source>
        <dbReference type="Proteomes" id="UP000217250"/>
    </source>
</evidence>
<dbReference type="KEGG" id="cgh:CGC50_12730"/>
<feature type="chain" id="PRO_5011970352" evidence="1">
    <location>
        <begin position="19"/>
        <end position="341"/>
    </location>
</feature>
<reference evidence="4" key="2">
    <citation type="submission" date="2017-06" db="EMBL/GenBank/DDBJ databases">
        <title>Capnocytophaga spp. assemblies.</title>
        <authorList>
            <person name="Gulvik C.A."/>
        </authorList>
    </citation>
    <scope>NUCLEOTIDE SEQUENCE [LARGE SCALE GENOMIC DNA]</scope>
    <source>
        <strain evidence="4">H1496</strain>
    </source>
</reference>
<evidence type="ECO:0000313" key="5">
    <source>
        <dbReference type="Proteomes" id="UP001324270"/>
    </source>
</evidence>
<dbReference type="Proteomes" id="UP000217250">
    <property type="component" value="Chromosome"/>
</dbReference>
<evidence type="ECO:0000256" key="1">
    <source>
        <dbReference type="SAM" id="SignalP"/>
    </source>
</evidence>
<dbReference type="EMBL" id="CP022386">
    <property type="protein sequence ID" value="ATA87920.1"/>
    <property type="molecule type" value="Genomic_DNA"/>
</dbReference>
<reference evidence="2" key="1">
    <citation type="journal article" date="2017" name="Genome Announc.">
        <title>Twelve Complete Reference Genomes of Clinical Isolates in the Capnocytophaga Genus.</title>
        <authorList>
            <person name="Villarma A."/>
            <person name="Gulvik C.A."/>
            <person name="Rowe L.A."/>
            <person name="Sheth M."/>
            <person name="Juieng P."/>
            <person name="Nicholson A.C."/>
            <person name="Loparev V.N."/>
            <person name="McQuiston J.R."/>
        </authorList>
    </citation>
    <scope>NUCLEOTIDE SEQUENCE</scope>
    <source>
        <strain evidence="2">H1496</strain>
    </source>
</reference>
<keyword evidence="1" id="KW-0732">Signal</keyword>